<protein>
    <submittedName>
        <fullName evidence="1">Uncharacterized protein</fullName>
    </submittedName>
</protein>
<sequence>MDKLDSTNREGLSHGTVSQ</sequence>
<dbReference type="EMBL" id="QOIP01000002">
    <property type="protein sequence ID" value="RLU25955.1"/>
    <property type="molecule type" value="Genomic_DNA"/>
</dbReference>
<dbReference type="AlphaFoldDB" id="A0A3L8E0P7"/>
<name>A0A3L8E0P7_OOCBI</name>
<evidence type="ECO:0000313" key="1">
    <source>
        <dbReference type="EMBL" id="RLU25955.1"/>
    </source>
</evidence>
<comment type="caution">
    <text evidence="1">The sequence shown here is derived from an EMBL/GenBank/DDBJ whole genome shotgun (WGS) entry which is preliminary data.</text>
</comment>
<proteinExistence type="predicted"/>
<dbReference type="Proteomes" id="UP000279307">
    <property type="component" value="Chromosome 2"/>
</dbReference>
<accession>A0A3L8E0P7</accession>
<gene>
    <name evidence="1" type="ORF">DMN91_002118</name>
</gene>
<reference evidence="1 2" key="1">
    <citation type="journal article" date="2018" name="Genome Res.">
        <title>The genomic architecture and molecular evolution of ant odorant receptors.</title>
        <authorList>
            <person name="McKenzie S.K."/>
            <person name="Kronauer D.J.C."/>
        </authorList>
    </citation>
    <scope>NUCLEOTIDE SEQUENCE [LARGE SCALE GENOMIC DNA]</scope>
    <source>
        <strain evidence="1">Clonal line C1</strain>
    </source>
</reference>
<evidence type="ECO:0000313" key="2">
    <source>
        <dbReference type="Proteomes" id="UP000279307"/>
    </source>
</evidence>
<organism evidence="1 2">
    <name type="scientific">Ooceraea biroi</name>
    <name type="common">Clonal raider ant</name>
    <name type="synonym">Cerapachys biroi</name>
    <dbReference type="NCBI Taxonomy" id="2015173"/>
    <lineage>
        <taxon>Eukaryota</taxon>
        <taxon>Metazoa</taxon>
        <taxon>Ecdysozoa</taxon>
        <taxon>Arthropoda</taxon>
        <taxon>Hexapoda</taxon>
        <taxon>Insecta</taxon>
        <taxon>Pterygota</taxon>
        <taxon>Neoptera</taxon>
        <taxon>Endopterygota</taxon>
        <taxon>Hymenoptera</taxon>
        <taxon>Apocrita</taxon>
        <taxon>Aculeata</taxon>
        <taxon>Formicoidea</taxon>
        <taxon>Formicidae</taxon>
        <taxon>Dorylinae</taxon>
        <taxon>Ooceraea</taxon>
    </lineage>
</organism>